<feature type="compositionally biased region" description="Polar residues" evidence="1">
    <location>
        <begin position="257"/>
        <end position="266"/>
    </location>
</feature>
<dbReference type="RefSeq" id="WP_119664512.1">
    <property type="nucleotide sequence ID" value="NZ_QXJK01000003.1"/>
</dbReference>
<name>A0A418Q8A8_9CORY</name>
<evidence type="ECO:0000256" key="1">
    <source>
        <dbReference type="SAM" id="MobiDB-lite"/>
    </source>
</evidence>
<dbReference type="Pfam" id="PF12502">
    <property type="entry name" value="DUF3710"/>
    <property type="match status" value="1"/>
</dbReference>
<evidence type="ECO:0000313" key="2">
    <source>
        <dbReference type="EMBL" id="RIX35740.1"/>
    </source>
</evidence>
<gene>
    <name evidence="2" type="ORF">D3M95_04400</name>
</gene>
<dbReference type="EMBL" id="QXJK01000003">
    <property type="protein sequence ID" value="RIX35740.1"/>
    <property type="molecule type" value="Genomic_DNA"/>
</dbReference>
<dbReference type="InterPro" id="IPR022183">
    <property type="entry name" value="DUF3710"/>
</dbReference>
<dbReference type="Proteomes" id="UP000285278">
    <property type="component" value="Unassembled WGS sequence"/>
</dbReference>
<comment type="caution">
    <text evidence="2">The sequence shown here is derived from an EMBL/GenBank/DDBJ whole genome shotgun (WGS) entry which is preliminary data.</text>
</comment>
<sequence length="266" mass="28294">MFGRKKKNEPTPDQPQAQSAQETVQESQQVQQATAASADAGAGAAAQQPVHDPINGEFGPFDGDEVDFREYDFSDFAKGGLDLASMMVPVPHEGEVQVEMGPQGPQMIHIVTPYGRVTPVAFAAPRNDDLWAESVPEIIEGMGKDGLTATVEQGPWGDEIAAVAGNGAMRIIGASGPRWMLRVTLAGPSDSAEDLAKMGREIVARTFVNRGSDPIPAGSPLPVEMPQAMAEELQKQMAELAAQQEQQGQQPQQGQQNPATNPEQNG</sequence>
<dbReference type="AlphaFoldDB" id="A0A418Q8A8"/>
<evidence type="ECO:0000313" key="3">
    <source>
        <dbReference type="Proteomes" id="UP000285278"/>
    </source>
</evidence>
<feature type="compositionally biased region" description="Low complexity" evidence="1">
    <location>
        <begin position="235"/>
        <end position="256"/>
    </location>
</feature>
<accession>A0A418Q8A8</accession>
<feature type="region of interest" description="Disordered" evidence="1">
    <location>
        <begin position="227"/>
        <end position="266"/>
    </location>
</feature>
<dbReference type="STRING" id="1451189.CFAL_06050"/>
<keyword evidence="3" id="KW-1185">Reference proteome</keyword>
<dbReference type="OrthoDB" id="8480367at2"/>
<proteinExistence type="predicted"/>
<organism evidence="2 3">
    <name type="scientific">Corynebacterium falsenii</name>
    <dbReference type="NCBI Taxonomy" id="108486"/>
    <lineage>
        <taxon>Bacteria</taxon>
        <taxon>Bacillati</taxon>
        <taxon>Actinomycetota</taxon>
        <taxon>Actinomycetes</taxon>
        <taxon>Mycobacteriales</taxon>
        <taxon>Corynebacteriaceae</taxon>
        <taxon>Corynebacterium</taxon>
    </lineage>
</organism>
<feature type="compositionally biased region" description="Low complexity" evidence="1">
    <location>
        <begin position="16"/>
        <end position="48"/>
    </location>
</feature>
<protein>
    <submittedName>
        <fullName evidence="2">DUF3710 domain-containing protein</fullName>
    </submittedName>
</protein>
<reference evidence="2 3" key="1">
    <citation type="submission" date="2018-09" db="EMBL/GenBank/DDBJ databases">
        <title>Optimization and identification of Corynebacterium falsenii FN1-14 from fish paste.</title>
        <authorList>
            <person name="Daroonpunt R."/>
            <person name="Tanasupawat S."/>
        </authorList>
    </citation>
    <scope>NUCLEOTIDE SEQUENCE [LARGE SCALE GENOMIC DNA]</scope>
    <source>
        <strain evidence="2 3">FN1-14</strain>
    </source>
</reference>
<feature type="region of interest" description="Disordered" evidence="1">
    <location>
        <begin position="1"/>
        <end position="63"/>
    </location>
</feature>